<gene>
    <name evidence="1" type="ORF">HMPREF0298_0782</name>
</gene>
<protein>
    <submittedName>
        <fullName evidence="1">Uncharacterized protein</fullName>
    </submittedName>
</protein>
<comment type="caution">
    <text evidence="1">The sequence shown here is derived from an EMBL/GenBank/DDBJ whole genome shotgun (WGS) entry which is preliminary data.</text>
</comment>
<sequence>MFSGKCAVTAAIASAAVLGYAAVKGNREKEQEVKQARKEASVP</sequence>
<proteinExistence type="predicted"/>
<dbReference type="HOGENOM" id="CLU_3232365_0_0_11"/>
<evidence type="ECO:0000313" key="2">
    <source>
        <dbReference type="Proteomes" id="UP000006196"/>
    </source>
</evidence>
<dbReference type="STRING" id="525263.HMPREF0298_0782"/>
<organism evidence="1 2">
    <name type="scientific">Corynebacterium lipophiloflavum (strain ATCC 700352 / DSM 44291 / CCUG 37336 / JCM 10383 / DMMZ 1944)</name>
    <dbReference type="NCBI Taxonomy" id="525263"/>
    <lineage>
        <taxon>Bacteria</taxon>
        <taxon>Bacillati</taxon>
        <taxon>Actinomycetota</taxon>
        <taxon>Actinomycetes</taxon>
        <taxon>Mycobacteriales</taxon>
        <taxon>Corynebacteriaceae</taxon>
        <taxon>Corynebacterium</taxon>
    </lineage>
</organism>
<name>C0XQR2_CORLD</name>
<keyword evidence="2" id="KW-1185">Reference proteome</keyword>
<dbReference type="Proteomes" id="UP000006196">
    <property type="component" value="Unassembled WGS sequence"/>
</dbReference>
<evidence type="ECO:0000313" key="1">
    <source>
        <dbReference type="EMBL" id="EEI17476.1"/>
    </source>
</evidence>
<accession>C0XQR2</accession>
<dbReference type="EMBL" id="ACHJ01000070">
    <property type="protein sequence ID" value="EEI17476.1"/>
    <property type="molecule type" value="Genomic_DNA"/>
</dbReference>
<dbReference type="AlphaFoldDB" id="C0XQR2"/>
<reference evidence="1" key="1">
    <citation type="submission" date="2009-01" db="EMBL/GenBank/DDBJ databases">
        <authorList>
            <person name="Qin X."/>
            <person name="Bachman B."/>
            <person name="Battles P."/>
            <person name="Bell A."/>
            <person name="Bess C."/>
            <person name="Bickham C."/>
            <person name="Chaboub L."/>
            <person name="Chen D."/>
            <person name="Coyle M."/>
            <person name="Deiros D.R."/>
            <person name="Dinh H."/>
            <person name="Forbes L."/>
            <person name="Fowler G."/>
            <person name="Francisco L."/>
            <person name="Fu Q."/>
            <person name="Gubbala S."/>
            <person name="Hale W."/>
            <person name="Han Y."/>
            <person name="Hemphill L."/>
            <person name="Highlander S.K."/>
            <person name="Hirani K."/>
            <person name="Hogues M."/>
            <person name="Jackson L."/>
            <person name="Jakkamsetti A."/>
            <person name="Javaid M."/>
            <person name="Jiang H."/>
            <person name="Korchina V."/>
            <person name="Kovar C."/>
            <person name="Lara F."/>
            <person name="Lee S."/>
            <person name="Mata R."/>
            <person name="Mathew T."/>
            <person name="Moen C."/>
            <person name="Morales K."/>
            <person name="Munidasa M."/>
            <person name="Nazareth L."/>
            <person name="Ngo R."/>
            <person name="Nguyen L."/>
            <person name="Okwuonu G."/>
            <person name="Ongeri F."/>
            <person name="Patil S."/>
            <person name="Petrosino J."/>
            <person name="Pham C."/>
            <person name="Pham P."/>
            <person name="Pu L.-L."/>
            <person name="Puazo M."/>
            <person name="Raj R."/>
            <person name="Reid J."/>
            <person name="Rouhana J."/>
            <person name="Saada N."/>
            <person name="Shang Y."/>
            <person name="Simmons D."/>
            <person name="Thornton R."/>
            <person name="Warren J."/>
            <person name="Weissenberger G."/>
            <person name="Zhang J."/>
            <person name="Zhang L."/>
            <person name="Zhou C."/>
            <person name="Zhu D."/>
            <person name="Muzny D."/>
            <person name="Worley K."/>
            <person name="Gibbs R."/>
        </authorList>
    </citation>
    <scope>NUCLEOTIDE SEQUENCE [LARGE SCALE GENOMIC DNA]</scope>
    <source>
        <strain evidence="1">DSM 44291</strain>
    </source>
</reference>